<name>A0AAD4ADZ9_9GAMM</name>
<dbReference type="InterPro" id="IPR036056">
    <property type="entry name" value="Fibrinogen-like_C"/>
</dbReference>
<dbReference type="AlphaFoldDB" id="A0AAD4ADZ9"/>
<organism evidence="2 3">
    <name type="scientific">Pseudoalteromonas citrea</name>
    <dbReference type="NCBI Taxonomy" id="43655"/>
    <lineage>
        <taxon>Bacteria</taxon>
        <taxon>Pseudomonadati</taxon>
        <taxon>Pseudomonadota</taxon>
        <taxon>Gammaproteobacteria</taxon>
        <taxon>Alteromonadales</taxon>
        <taxon>Pseudoalteromonadaceae</taxon>
        <taxon>Pseudoalteromonas</taxon>
    </lineage>
</organism>
<comment type="caution">
    <text evidence="2">The sequence shown here is derived from an EMBL/GenBank/DDBJ whole genome shotgun (WGS) entry which is preliminary data.</text>
</comment>
<dbReference type="InterPro" id="IPR008979">
    <property type="entry name" value="Galactose-bd-like_sf"/>
</dbReference>
<dbReference type="SUPFAM" id="SSF56496">
    <property type="entry name" value="Fibrinogen C-terminal domain-like"/>
    <property type="match status" value="1"/>
</dbReference>
<evidence type="ECO:0000313" key="3">
    <source>
        <dbReference type="Proteomes" id="UP000016487"/>
    </source>
</evidence>
<reference evidence="2" key="1">
    <citation type="journal article" date="2012" name="J. Bacteriol.">
        <title>Genome sequences of type strains of seven species of the marine bacterium Pseudoalteromonas.</title>
        <authorList>
            <person name="Xie B.B."/>
            <person name="Shu Y.L."/>
            <person name="Qin Q.L."/>
            <person name="Rong J.C."/>
            <person name="Zhang X.Y."/>
            <person name="Chen X.L."/>
            <person name="Shi M."/>
            <person name="He H.L."/>
            <person name="Zhou B.C."/>
            <person name="Zhang Y.Z."/>
        </authorList>
    </citation>
    <scope>NUCLEOTIDE SEQUENCE</scope>
    <source>
        <strain evidence="2">DSM 8771</strain>
    </source>
</reference>
<dbReference type="Gene3D" id="2.60.120.260">
    <property type="entry name" value="Galactose-binding domain-like"/>
    <property type="match status" value="1"/>
</dbReference>
<dbReference type="SUPFAM" id="SSF49785">
    <property type="entry name" value="Galactose-binding domain-like"/>
    <property type="match status" value="1"/>
</dbReference>
<dbReference type="EMBL" id="AHBZ03000027">
    <property type="protein sequence ID" value="KAF7764108.1"/>
    <property type="molecule type" value="Genomic_DNA"/>
</dbReference>
<sequence length="309" mass="34396">MQVAFTQVAYISGFKLFVYEGARKGGMAPQEITLQVSNDNITFEDHESFTLQNVNQSVVTLDEPAFGRYVRLVVKSNYGHNAIVIGELEYYGKFVQGQIDLSEPTPLDPNAITCASIYAETPNASDGVYYLEPSSLHKGNGFNAYCDMTNLDGGWTLVANHKDAQDSLATKNFVEPTELGVLTDDKWQSVLTSMQIGIMTVDENNKVAFISKKKLQRSLCVKISDVASLSYPVVPYDTAYLWHDEVSGCSSTGLDYSYISLSTQYTSRADAYLTVGASLYQHATKFDIWPYINTRYSGAEQDQLRIYVK</sequence>
<dbReference type="Proteomes" id="UP000016487">
    <property type="component" value="Unassembled WGS sequence"/>
</dbReference>
<proteinExistence type="predicted"/>
<dbReference type="NCBIfam" id="NF040941">
    <property type="entry name" value="GGGWT_bact"/>
    <property type="match status" value="1"/>
</dbReference>
<dbReference type="InterPro" id="IPR014716">
    <property type="entry name" value="Fibrinogen_a/b/g_C_1"/>
</dbReference>
<gene>
    <name evidence="2" type="ORF">PCIT_b0012</name>
</gene>
<evidence type="ECO:0000313" key="2">
    <source>
        <dbReference type="EMBL" id="KAF7764108.1"/>
    </source>
</evidence>
<dbReference type="PROSITE" id="PS50022">
    <property type="entry name" value="FA58C_3"/>
    <property type="match status" value="1"/>
</dbReference>
<dbReference type="InterPro" id="IPR000421">
    <property type="entry name" value="FA58C"/>
</dbReference>
<evidence type="ECO:0000259" key="1">
    <source>
        <dbReference type="PROSITE" id="PS50022"/>
    </source>
</evidence>
<protein>
    <recommendedName>
        <fullName evidence="1">F5/8 type C domain-containing protein</fullName>
    </recommendedName>
</protein>
<accession>A0AAD4ADZ9</accession>
<reference evidence="2" key="2">
    <citation type="submission" date="2015-03" db="EMBL/GenBank/DDBJ databases">
        <title>Genome sequence of Pseudoalteromonas citrea.</title>
        <authorList>
            <person name="Xie B.-B."/>
            <person name="Rong J.-C."/>
            <person name="Qin Q.-L."/>
            <person name="Zhang Y.-Z."/>
        </authorList>
    </citation>
    <scope>NUCLEOTIDE SEQUENCE</scope>
    <source>
        <strain evidence="2">DSM 8771</strain>
    </source>
</reference>
<dbReference type="Gene3D" id="3.90.215.10">
    <property type="entry name" value="Gamma Fibrinogen, chain A, domain 1"/>
    <property type="match status" value="1"/>
</dbReference>
<feature type="domain" description="F5/8 type C" evidence="1">
    <location>
        <begin position="1"/>
        <end position="93"/>
    </location>
</feature>
<dbReference type="Pfam" id="PF00754">
    <property type="entry name" value="F5_F8_type_C"/>
    <property type="match status" value="1"/>
</dbReference>